<dbReference type="Pfam" id="PF02129">
    <property type="entry name" value="Peptidase_S15"/>
    <property type="match status" value="1"/>
</dbReference>
<proteinExistence type="predicted"/>
<dbReference type="Gene3D" id="3.40.50.1820">
    <property type="entry name" value="alpha/beta hydrolase"/>
    <property type="match status" value="1"/>
</dbReference>
<gene>
    <name evidence="3" type="ORF">GCM10007094_40770</name>
</gene>
<dbReference type="InterPro" id="IPR050261">
    <property type="entry name" value="FrsA_esterase"/>
</dbReference>
<feature type="domain" description="Xaa-Pro dipeptidyl-peptidase-like" evidence="2">
    <location>
        <begin position="64"/>
        <end position="202"/>
    </location>
</feature>
<dbReference type="Proteomes" id="UP000637980">
    <property type="component" value="Unassembled WGS sequence"/>
</dbReference>
<keyword evidence="4" id="KW-1185">Reference proteome</keyword>
<organism evidence="3 4">
    <name type="scientific">Pseudovibrio japonicus</name>
    <dbReference type="NCBI Taxonomy" id="366534"/>
    <lineage>
        <taxon>Bacteria</taxon>
        <taxon>Pseudomonadati</taxon>
        <taxon>Pseudomonadota</taxon>
        <taxon>Alphaproteobacteria</taxon>
        <taxon>Hyphomicrobiales</taxon>
        <taxon>Stappiaceae</taxon>
        <taxon>Pseudovibrio</taxon>
    </lineage>
</organism>
<dbReference type="PANTHER" id="PTHR22946:SF9">
    <property type="entry name" value="POLYKETIDE TRANSFERASE AF380"/>
    <property type="match status" value="1"/>
</dbReference>
<dbReference type="EMBL" id="BMXE01000010">
    <property type="protein sequence ID" value="GHB47344.1"/>
    <property type="molecule type" value="Genomic_DNA"/>
</dbReference>
<dbReference type="PANTHER" id="PTHR22946">
    <property type="entry name" value="DIENELACTONE HYDROLASE DOMAIN-CONTAINING PROTEIN-RELATED"/>
    <property type="match status" value="1"/>
</dbReference>
<name>A0ABQ3EVM0_9HYPH</name>
<evidence type="ECO:0000259" key="2">
    <source>
        <dbReference type="Pfam" id="PF02129"/>
    </source>
</evidence>
<dbReference type="RefSeq" id="WP_189438658.1">
    <property type="nucleotide sequence ID" value="NZ_BMXE01000010.1"/>
</dbReference>
<comment type="caution">
    <text evidence="3">The sequence shown here is derived from an EMBL/GenBank/DDBJ whole genome shotgun (WGS) entry which is preliminary data.</text>
</comment>
<accession>A0ABQ3EVM0</accession>
<dbReference type="InterPro" id="IPR000383">
    <property type="entry name" value="Xaa-Pro-like_dom"/>
</dbReference>
<dbReference type="InterPro" id="IPR029058">
    <property type="entry name" value="AB_hydrolase_fold"/>
</dbReference>
<sequence length="302" mass="33135">MYFTRRVFQILISGLAVLVGLSFMQPSVAETSRYEVGPIGEPLGELNMQVWRVPVDLEDGGGTITLEATVFRPDGDGPFPLAIFTHGAEPNAPTDGPYDFRPDTAIRWFMSKGYAVAALVRRGYGRSEGQRSVLDGLGWPELLTPHRERANDINSAAKYFRDQPFVEGNRMVMVGLSAGGNGVLAAASENPKGVQGVIAFVPGGGAINRNELEDRDLTERAFRAFGATNKLPVLWVYPENDQFYSPKLARIFFEAYAAETSAEQELVILPLEGEDGHDILLRDDGPQIWGAAVDEFLDRVMP</sequence>
<keyword evidence="1" id="KW-0378">Hydrolase</keyword>
<evidence type="ECO:0000313" key="3">
    <source>
        <dbReference type="EMBL" id="GHB47344.1"/>
    </source>
</evidence>
<evidence type="ECO:0000256" key="1">
    <source>
        <dbReference type="ARBA" id="ARBA00022801"/>
    </source>
</evidence>
<evidence type="ECO:0000313" key="4">
    <source>
        <dbReference type="Proteomes" id="UP000637980"/>
    </source>
</evidence>
<protein>
    <recommendedName>
        <fullName evidence="2">Xaa-Pro dipeptidyl-peptidase-like domain-containing protein</fullName>
    </recommendedName>
</protein>
<reference evidence="4" key="1">
    <citation type="journal article" date="2019" name="Int. J. Syst. Evol. Microbiol.">
        <title>The Global Catalogue of Microorganisms (GCM) 10K type strain sequencing project: providing services to taxonomists for standard genome sequencing and annotation.</title>
        <authorList>
            <consortium name="The Broad Institute Genomics Platform"/>
            <consortium name="The Broad Institute Genome Sequencing Center for Infectious Disease"/>
            <person name="Wu L."/>
            <person name="Ma J."/>
        </authorList>
    </citation>
    <scope>NUCLEOTIDE SEQUENCE [LARGE SCALE GENOMIC DNA]</scope>
    <source>
        <strain evidence="4">KCTC 12861</strain>
    </source>
</reference>
<dbReference type="SUPFAM" id="SSF53474">
    <property type="entry name" value="alpha/beta-Hydrolases"/>
    <property type="match status" value="1"/>
</dbReference>